<evidence type="ECO:0000313" key="3">
    <source>
        <dbReference type="Proteomes" id="UP000247117"/>
    </source>
</evidence>
<dbReference type="Gene3D" id="1.10.1220.10">
    <property type="entry name" value="Met repressor-like"/>
    <property type="match status" value="1"/>
</dbReference>
<dbReference type="AlphaFoldDB" id="A0AB37C036"/>
<dbReference type="InterPro" id="IPR013321">
    <property type="entry name" value="Arc_rbn_hlx_hlx"/>
</dbReference>
<dbReference type="InterPro" id="IPR010985">
    <property type="entry name" value="Ribbon_hlx_hlx"/>
</dbReference>
<gene>
    <name evidence="2" type="ORF">CYK91_16705</name>
</gene>
<evidence type="ECO:0000259" key="1">
    <source>
        <dbReference type="Pfam" id="PF01402"/>
    </source>
</evidence>
<sequence length="68" mass="7876">MENSNENGIVRVNIKISKKIKEFFENKSAETGISQSALMAMALQEYMEQKKAIEFSNDLDKYIQMLKK</sequence>
<comment type="caution">
    <text evidence="2">The sequence shown here is derived from an EMBL/GenBank/DDBJ whole genome shotgun (WGS) entry which is preliminary data.</text>
</comment>
<proteinExistence type="predicted"/>
<name>A0AB37C036_CLOPF</name>
<protein>
    <recommendedName>
        <fullName evidence="1">Ribbon-helix-helix protein CopG domain-containing protein</fullName>
    </recommendedName>
</protein>
<dbReference type="Pfam" id="PF01402">
    <property type="entry name" value="RHH_1"/>
    <property type="match status" value="1"/>
</dbReference>
<dbReference type="EMBL" id="PJTB01000041">
    <property type="protein sequence ID" value="PWX35950.1"/>
    <property type="molecule type" value="Genomic_DNA"/>
</dbReference>
<organism evidence="2 3">
    <name type="scientific">Clostridium perfringens</name>
    <dbReference type="NCBI Taxonomy" id="1502"/>
    <lineage>
        <taxon>Bacteria</taxon>
        <taxon>Bacillati</taxon>
        <taxon>Bacillota</taxon>
        <taxon>Clostridia</taxon>
        <taxon>Eubacteriales</taxon>
        <taxon>Clostridiaceae</taxon>
        <taxon>Clostridium</taxon>
    </lineage>
</organism>
<dbReference type="SUPFAM" id="SSF47598">
    <property type="entry name" value="Ribbon-helix-helix"/>
    <property type="match status" value="1"/>
</dbReference>
<evidence type="ECO:0000313" key="2">
    <source>
        <dbReference type="EMBL" id="PWX35950.1"/>
    </source>
</evidence>
<dbReference type="GO" id="GO:0006355">
    <property type="term" value="P:regulation of DNA-templated transcription"/>
    <property type="evidence" value="ECO:0007669"/>
    <property type="project" value="InterPro"/>
</dbReference>
<feature type="domain" description="Ribbon-helix-helix protein CopG" evidence="1">
    <location>
        <begin position="10"/>
        <end position="50"/>
    </location>
</feature>
<dbReference type="RefSeq" id="WP_110078280.1">
    <property type="nucleotide sequence ID" value="NZ_CABHIS010000015.1"/>
</dbReference>
<reference evidence="2 3" key="1">
    <citation type="journal article" date="2018" name="BMC Genomics">
        <title>Whole genome analysis reveals the diversity and evolutionary relationships between necrotic enteritis-causing strains of Clostridium perfringens.</title>
        <authorList>
            <person name="Lacey J.A."/>
            <person name="Allnutt T.R."/>
            <person name="Vezina B."/>
            <person name="Van T.T.H."/>
            <person name="Stent T."/>
            <person name="Han X."/>
            <person name="Rood J.I."/>
            <person name="Wade B."/>
            <person name="Keyburn A.L."/>
            <person name="Seeman T."/>
            <person name="Chen H."/>
            <person name="Haring V."/>
            <person name="Johanesen P.A."/>
            <person name="Lyras D."/>
            <person name="Moore R.J."/>
        </authorList>
    </citation>
    <scope>NUCLEOTIDE SEQUENCE [LARGE SCALE GENOMIC DNA]</scope>
    <source>
        <strain evidence="2 3">EUR-NE15</strain>
    </source>
</reference>
<accession>A0AB37C036</accession>
<dbReference type="Proteomes" id="UP000247117">
    <property type="component" value="Unassembled WGS sequence"/>
</dbReference>
<dbReference type="InterPro" id="IPR002145">
    <property type="entry name" value="CopG"/>
</dbReference>